<dbReference type="SMR" id="A0A067H3Y0"/>
<dbReference type="STRING" id="2711.A0A067H3Y0"/>
<keyword evidence="2 6" id="KW-0805">Transcription regulation</keyword>
<dbReference type="Pfam" id="PF14215">
    <property type="entry name" value="bHLH-MYC_N"/>
    <property type="match status" value="1"/>
</dbReference>
<dbReference type="GO" id="GO:0046983">
    <property type="term" value="F:protein dimerization activity"/>
    <property type="evidence" value="ECO:0007669"/>
    <property type="project" value="InterPro"/>
</dbReference>
<dbReference type="InterPro" id="IPR045084">
    <property type="entry name" value="AIB/MYC-like"/>
</dbReference>
<feature type="coiled-coil region" evidence="7">
    <location>
        <begin position="378"/>
        <end position="405"/>
    </location>
</feature>
<evidence type="ECO:0000256" key="2">
    <source>
        <dbReference type="ARBA" id="ARBA00023015"/>
    </source>
</evidence>
<dbReference type="PANTHER" id="PTHR11514:SF40">
    <property type="entry name" value="TRANSCRIPTION FACTOR BHLH14"/>
    <property type="match status" value="1"/>
</dbReference>
<evidence type="ECO:0000256" key="8">
    <source>
        <dbReference type="SAM" id="MobiDB-lite"/>
    </source>
</evidence>
<evidence type="ECO:0000256" key="3">
    <source>
        <dbReference type="ARBA" id="ARBA00023125"/>
    </source>
</evidence>
<feature type="region of interest" description="Disordered" evidence="8">
    <location>
        <begin position="1"/>
        <end position="22"/>
    </location>
</feature>
<evidence type="ECO:0000259" key="9">
    <source>
        <dbReference type="PROSITE" id="PS50888"/>
    </source>
</evidence>
<feature type="region of interest" description="Disordered" evidence="8">
    <location>
        <begin position="71"/>
        <end position="90"/>
    </location>
</feature>
<dbReference type="SUPFAM" id="SSF47459">
    <property type="entry name" value="HLH, helix-loop-helix DNA-binding domain"/>
    <property type="match status" value="1"/>
</dbReference>
<feature type="compositionally biased region" description="Low complexity" evidence="8">
    <location>
        <begin position="7"/>
        <end position="19"/>
    </location>
</feature>
<dbReference type="InterPro" id="IPR054502">
    <property type="entry name" value="bHLH-TF_ACT-like_plant"/>
</dbReference>
<reference evidence="10 11" key="1">
    <citation type="submission" date="2014-04" db="EMBL/GenBank/DDBJ databases">
        <authorList>
            <consortium name="International Citrus Genome Consortium"/>
            <person name="Gmitter F."/>
            <person name="Chen C."/>
            <person name="Farmerie W."/>
            <person name="Harkins T."/>
            <person name="Desany B."/>
            <person name="Mohiuddin M."/>
            <person name="Kodira C."/>
            <person name="Borodovsky M."/>
            <person name="Lomsadze A."/>
            <person name="Burns P."/>
            <person name="Jenkins J."/>
            <person name="Prochnik S."/>
            <person name="Shu S."/>
            <person name="Chapman J."/>
            <person name="Pitluck S."/>
            <person name="Schmutz J."/>
            <person name="Rokhsar D."/>
        </authorList>
    </citation>
    <scope>NUCLEOTIDE SEQUENCE</scope>
</reference>
<dbReference type="GO" id="GO:0000976">
    <property type="term" value="F:transcription cis-regulatory region binding"/>
    <property type="evidence" value="ECO:0000318"/>
    <property type="project" value="GO_Central"/>
</dbReference>
<dbReference type="PANTHER" id="PTHR11514">
    <property type="entry name" value="MYC"/>
    <property type="match status" value="1"/>
</dbReference>
<evidence type="ECO:0000256" key="7">
    <source>
        <dbReference type="SAM" id="Coils"/>
    </source>
</evidence>
<dbReference type="Proteomes" id="UP000027120">
    <property type="component" value="Unassembled WGS sequence"/>
</dbReference>
<dbReference type="EMBL" id="KK784873">
    <property type="protein sequence ID" value="KDO86574.1"/>
    <property type="molecule type" value="Genomic_DNA"/>
</dbReference>
<dbReference type="PROSITE" id="PS50888">
    <property type="entry name" value="BHLH"/>
    <property type="match status" value="1"/>
</dbReference>
<sequence length="515" mass="57160">MEDLIISPSSSSSLVSLTPETPPPTLQQRLQFIVQSQPEWWAYAIFWQTISNDDNGQLFLAWGDGHYQGTKDASPRARMSMPAPAPGAALDNNMERKRAISSIRGIQQSFMGHEMDLSMMDGGDVTDTEWFYVMSLTRSFGAGVGIPGRAQSSGSLVWLTGSHELQFYNCERAKEAQSHGIETFVCIPTSCGVLELGSSDLIRENWGLVHQVKSLFGSDLITKPLNPNPTPAAPPMHFLDRNISFADIGIIAGVQQEQEEEEEEEEELSRPEEEDQNKVKKPRKDQGCTVKSSTGQSSYTVDSEHSDSDCPLPPPVNNISAVEKRTPKKRGRKPGLGRETPLNHVEAERQRREKLNHRFYALRAVVPNVSRMDKASLLSDAVSYIRELKVKIDDLESQLLQRESKKVKLEISDNHSTTTSVDQARPSSAGSGGGFNLEVETKIMGSDAMIRVQSENVNHPAAKLMSSLRDLDLQLHHASMSCVNDLMLQDIVVRVPDGLRTEDALRSALLRRLDQ</sequence>
<dbReference type="CDD" id="cd11449">
    <property type="entry name" value="bHLH_AtAIB_like"/>
    <property type="match status" value="1"/>
</dbReference>
<evidence type="ECO:0000256" key="6">
    <source>
        <dbReference type="RuleBase" id="RU369104"/>
    </source>
</evidence>
<dbReference type="SMART" id="SM00353">
    <property type="entry name" value="HLH"/>
    <property type="match status" value="1"/>
</dbReference>
<feature type="region of interest" description="Disordered" evidence="8">
    <location>
        <begin position="414"/>
        <end position="434"/>
    </location>
</feature>
<dbReference type="GO" id="GO:0006355">
    <property type="term" value="P:regulation of DNA-templated transcription"/>
    <property type="evidence" value="ECO:0000318"/>
    <property type="project" value="GO_Central"/>
</dbReference>
<feature type="domain" description="BHLH" evidence="9">
    <location>
        <begin position="339"/>
        <end position="388"/>
    </location>
</feature>
<dbReference type="AlphaFoldDB" id="A0A067H3Y0"/>
<keyword evidence="11" id="KW-1185">Reference proteome</keyword>
<gene>
    <name evidence="10" type="ORF">CISIN_1g046178mg</name>
</gene>
<dbReference type="Pfam" id="PF00010">
    <property type="entry name" value="HLH"/>
    <property type="match status" value="1"/>
</dbReference>
<feature type="compositionally biased region" description="Polar residues" evidence="8">
    <location>
        <begin position="289"/>
        <end position="301"/>
    </location>
</feature>
<keyword evidence="7" id="KW-0175">Coiled coil</keyword>
<feature type="compositionally biased region" description="Acidic residues" evidence="8">
    <location>
        <begin position="257"/>
        <end position="275"/>
    </location>
</feature>
<dbReference type="InterPro" id="IPR011598">
    <property type="entry name" value="bHLH_dom"/>
</dbReference>
<evidence type="ECO:0000256" key="5">
    <source>
        <dbReference type="ARBA" id="ARBA00023242"/>
    </source>
</evidence>
<accession>A0A067H3Y0</accession>
<dbReference type="InterPro" id="IPR025610">
    <property type="entry name" value="MYC/MYB_N"/>
</dbReference>
<comment type="subcellular location">
    <subcellularLocation>
        <location evidence="1 6">Nucleus</location>
    </subcellularLocation>
</comment>
<feature type="compositionally biased region" description="Polar residues" evidence="8">
    <location>
        <begin position="414"/>
        <end position="429"/>
    </location>
</feature>
<dbReference type="GO" id="GO:0005634">
    <property type="term" value="C:nucleus"/>
    <property type="evidence" value="ECO:0000318"/>
    <property type="project" value="GO_Central"/>
</dbReference>
<evidence type="ECO:0000256" key="4">
    <source>
        <dbReference type="ARBA" id="ARBA00023163"/>
    </source>
</evidence>
<dbReference type="GO" id="GO:0003700">
    <property type="term" value="F:DNA-binding transcription factor activity"/>
    <property type="evidence" value="ECO:0000318"/>
    <property type="project" value="GO_Central"/>
</dbReference>
<protein>
    <recommendedName>
        <fullName evidence="6">Transcription factor</fullName>
        <shortName evidence="6">bHLH transcription factor</shortName>
    </recommendedName>
    <alternativeName>
        <fullName evidence="6">Basic helix-loop-helix protein</fullName>
    </alternativeName>
</protein>
<name>A0A067H3Y0_CITSI</name>
<dbReference type="Pfam" id="PF22754">
    <property type="entry name" value="bHLH-TF_ACT-like_plant"/>
    <property type="match status" value="1"/>
</dbReference>
<keyword evidence="3" id="KW-0238">DNA-binding</keyword>
<dbReference type="Gene3D" id="4.10.280.10">
    <property type="entry name" value="Helix-loop-helix DNA-binding domain"/>
    <property type="match status" value="1"/>
</dbReference>
<evidence type="ECO:0000313" key="11">
    <source>
        <dbReference type="Proteomes" id="UP000027120"/>
    </source>
</evidence>
<feature type="compositionally biased region" description="Low complexity" evidence="8">
    <location>
        <begin position="76"/>
        <end position="89"/>
    </location>
</feature>
<evidence type="ECO:0000313" key="10">
    <source>
        <dbReference type="EMBL" id="KDO86574.1"/>
    </source>
</evidence>
<proteinExistence type="predicted"/>
<evidence type="ECO:0000256" key="1">
    <source>
        <dbReference type="ARBA" id="ARBA00004123"/>
    </source>
</evidence>
<organism evidence="10 11">
    <name type="scientific">Citrus sinensis</name>
    <name type="common">Sweet orange</name>
    <name type="synonym">Citrus aurantium var. sinensis</name>
    <dbReference type="NCBI Taxonomy" id="2711"/>
    <lineage>
        <taxon>Eukaryota</taxon>
        <taxon>Viridiplantae</taxon>
        <taxon>Streptophyta</taxon>
        <taxon>Embryophyta</taxon>
        <taxon>Tracheophyta</taxon>
        <taxon>Spermatophyta</taxon>
        <taxon>Magnoliopsida</taxon>
        <taxon>eudicotyledons</taxon>
        <taxon>Gunneridae</taxon>
        <taxon>Pentapetalae</taxon>
        <taxon>rosids</taxon>
        <taxon>malvids</taxon>
        <taxon>Sapindales</taxon>
        <taxon>Rutaceae</taxon>
        <taxon>Aurantioideae</taxon>
        <taxon>Citrus</taxon>
    </lineage>
</organism>
<keyword evidence="4 6" id="KW-0804">Transcription</keyword>
<feature type="region of interest" description="Disordered" evidence="8">
    <location>
        <begin position="255"/>
        <end position="350"/>
    </location>
</feature>
<dbReference type="InterPro" id="IPR036638">
    <property type="entry name" value="HLH_DNA-bd_sf"/>
</dbReference>
<keyword evidence="5 6" id="KW-0539">Nucleus</keyword>
<feature type="compositionally biased region" description="Basic residues" evidence="8">
    <location>
        <begin position="326"/>
        <end position="335"/>
    </location>
</feature>